<dbReference type="RefSeq" id="WP_273898299.1">
    <property type="nucleotide sequence ID" value="NZ_JAMDGS010000016.1"/>
</dbReference>
<evidence type="ECO:0000313" key="2">
    <source>
        <dbReference type="EMBL" id="MDD1127813.1"/>
    </source>
</evidence>
<evidence type="ECO:0000313" key="3">
    <source>
        <dbReference type="Proteomes" id="UP001150531"/>
    </source>
</evidence>
<reference evidence="2" key="1">
    <citation type="submission" date="2022-05" db="EMBL/GenBank/DDBJ databases">
        <title>Novel Pseudomonas spp. Isolated from a Rainbow Trout Aquaculture Facility.</title>
        <authorList>
            <person name="Testerman T."/>
            <person name="Graf J."/>
        </authorList>
    </citation>
    <scope>NUCLEOTIDE SEQUENCE</scope>
    <source>
        <strain evidence="2">ID386</strain>
    </source>
</reference>
<keyword evidence="3" id="KW-1185">Reference proteome</keyword>
<evidence type="ECO:0000256" key="1">
    <source>
        <dbReference type="SAM" id="MobiDB-lite"/>
    </source>
</evidence>
<dbReference type="EMBL" id="JAMDGS010000016">
    <property type="protein sequence ID" value="MDD1127813.1"/>
    <property type="molecule type" value="Genomic_DNA"/>
</dbReference>
<comment type="caution">
    <text evidence="2">The sequence shown here is derived from an EMBL/GenBank/DDBJ whole genome shotgun (WGS) entry which is preliminary data.</text>
</comment>
<accession>A0ABT5PV78</accession>
<dbReference type="Proteomes" id="UP001150531">
    <property type="component" value="Unassembled WGS sequence"/>
</dbReference>
<name>A0ABT5PV78_9PSED</name>
<proteinExistence type="predicted"/>
<sequence length="83" mass="9146">MALQVIYSTSVGTVGQWQDTDKWEYPALIEGYGVLAVTPAQWAAQARFKWVVNKKLTDVDPGLLAPPAQPMTEEEAKALAEQQ</sequence>
<protein>
    <submittedName>
        <fullName evidence="2">Uncharacterized protein</fullName>
    </submittedName>
</protein>
<feature type="region of interest" description="Disordered" evidence="1">
    <location>
        <begin position="64"/>
        <end position="83"/>
    </location>
</feature>
<organism evidence="2 3">
    <name type="scientific">Pseudomonas aphyarum</name>
    <dbReference type="NCBI Taxonomy" id="2942629"/>
    <lineage>
        <taxon>Bacteria</taxon>
        <taxon>Pseudomonadati</taxon>
        <taxon>Pseudomonadota</taxon>
        <taxon>Gammaproteobacteria</taxon>
        <taxon>Pseudomonadales</taxon>
        <taxon>Pseudomonadaceae</taxon>
        <taxon>Pseudomonas</taxon>
    </lineage>
</organism>
<gene>
    <name evidence="2" type="ORF">M5G18_24700</name>
</gene>
<feature type="compositionally biased region" description="Basic and acidic residues" evidence="1">
    <location>
        <begin position="74"/>
        <end position="83"/>
    </location>
</feature>